<evidence type="ECO:0000259" key="1">
    <source>
        <dbReference type="SMART" id="SM01100"/>
    </source>
</evidence>
<name>A0A7T8GPN4_CALRO</name>
<sequence length="155" mass="17772">MLRRKSSVFRMDGGGSAASEAHEDVVAKLEQDYIQMYLGELSPIQESQLVQLKMCISELLKGKVPSDPVLLRFLRARDFNVEKAREMLSQSLVWRKKHGVDRILSEYELPEVLRKYFPGGWHYHDAENRPLFILRLGQVDVKGIVKSIGEDGSRN</sequence>
<dbReference type="AlphaFoldDB" id="A0A7T8GPN4"/>
<evidence type="ECO:0000313" key="2">
    <source>
        <dbReference type="EMBL" id="QQP35205.1"/>
    </source>
</evidence>
<dbReference type="Gene3D" id="3.40.525.10">
    <property type="entry name" value="CRAL-TRIO lipid binding domain"/>
    <property type="match status" value="1"/>
</dbReference>
<dbReference type="InterPro" id="IPR051064">
    <property type="entry name" value="SEC14/CRAL-TRIO_domain"/>
</dbReference>
<dbReference type="EMBL" id="CP045907">
    <property type="protein sequence ID" value="QQP35205.1"/>
    <property type="molecule type" value="Genomic_DNA"/>
</dbReference>
<organism evidence="2 3">
    <name type="scientific">Caligus rogercresseyi</name>
    <name type="common">Sea louse</name>
    <dbReference type="NCBI Taxonomy" id="217165"/>
    <lineage>
        <taxon>Eukaryota</taxon>
        <taxon>Metazoa</taxon>
        <taxon>Ecdysozoa</taxon>
        <taxon>Arthropoda</taxon>
        <taxon>Crustacea</taxon>
        <taxon>Multicrustacea</taxon>
        <taxon>Hexanauplia</taxon>
        <taxon>Copepoda</taxon>
        <taxon>Siphonostomatoida</taxon>
        <taxon>Caligidae</taxon>
        <taxon>Caligus</taxon>
    </lineage>
</organism>
<proteinExistence type="predicted"/>
<dbReference type="SMART" id="SM01100">
    <property type="entry name" value="CRAL_TRIO_N"/>
    <property type="match status" value="1"/>
</dbReference>
<dbReference type="Pfam" id="PF03765">
    <property type="entry name" value="CRAL_TRIO_N"/>
    <property type="match status" value="1"/>
</dbReference>
<dbReference type="InterPro" id="IPR011074">
    <property type="entry name" value="CRAL/TRIO_N_dom"/>
</dbReference>
<dbReference type="PANTHER" id="PTHR23324">
    <property type="entry name" value="SEC14 RELATED PROTEIN"/>
    <property type="match status" value="1"/>
</dbReference>
<dbReference type="SUPFAM" id="SSF46938">
    <property type="entry name" value="CRAL/TRIO N-terminal domain"/>
    <property type="match status" value="1"/>
</dbReference>
<dbReference type="InterPro" id="IPR036273">
    <property type="entry name" value="CRAL/TRIO_N_dom_sf"/>
</dbReference>
<dbReference type="InterPro" id="IPR036865">
    <property type="entry name" value="CRAL-TRIO_dom_sf"/>
</dbReference>
<dbReference type="SUPFAM" id="SSF52087">
    <property type="entry name" value="CRAL/TRIO domain"/>
    <property type="match status" value="1"/>
</dbReference>
<evidence type="ECO:0000313" key="3">
    <source>
        <dbReference type="Proteomes" id="UP000595437"/>
    </source>
</evidence>
<keyword evidence="3" id="KW-1185">Reference proteome</keyword>
<dbReference type="OrthoDB" id="30289at2759"/>
<gene>
    <name evidence="2" type="ORF">FKW44_023364</name>
</gene>
<protein>
    <recommendedName>
        <fullName evidence="1">CRAL/TRIO N-terminal domain-containing protein</fullName>
    </recommendedName>
</protein>
<accession>A0A7T8GPN4</accession>
<feature type="domain" description="CRAL/TRIO N-terminal" evidence="1">
    <location>
        <begin position="66"/>
        <end position="91"/>
    </location>
</feature>
<dbReference type="PANTHER" id="PTHR23324:SF66">
    <property type="entry name" value="PROTEIN REAL-TIME"/>
    <property type="match status" value="1"/>
</dbReference>
<dbReference type="GO" id="GO:0005737">
    <property type="term" value="C:cytoplasm"/>
    <property type="evidence" value="ECO:0007669"/>
    <property type="project" value="TreeGrafter"/>
</dbReference>
<dbReference type="Proteomes" id="UP000595437">
    <property type="component" value="Chromosome 18"/>
</dbReference>
<reference evidence="3" key="1">
    <citation type="submission" date="2021-01" db="EMBL/GenBank/DDBJ databases">
        <title>Caligus Genome Assembly.</title>
        <authorList>
            <person name="Gallardo-Escarate C."/>
        </authorList>
    </citation>
    <scope>NUCLEOTIDE SEQUENCE [LARGE SCALE GENOMIC DNA]</scope>
</reference>